<dbReference type="InterPro" id="IPR017850">
    <property type="entry name" value="Alkaline_phosphatase_core_sf"/>
</dbReference>
<dbReference type="PANTHER" id="PTHR45953">
    <property type="entry name" value="IDURONATE 2-SULFATASE"/>
    <property type="match status" value="1"/>
</dbReference>
<feature type="domain" description="Sulfatase N-terminal" evidence="3">
    <location>
        <begin position="34"/>
        <end position="205"/>
    </location>
</feature>
<dbReference type="GO" id="GO:0005737">
    <property type="term" value="C:cytoplasm"/>
    <property type="evidence" value="ECO:0007669"/>
    <property type="project" value="TreeGrafter"/>
</dbReference>
<sequence length="270" mass="31107">PKKHMPAHLWNQRYDANMRQYLMNTQDRKSQEDYFCAQSCGAAVDWLGQNANGNPFMLWIDMFDPHEPWDAPERFQKMYRDEYPYERYLFGYGVRNADIRPDDLPVIRDLYAAEVTFSDYCIGRLLKRVEQLGLMDNTIIVFSTDHGTHLGEEGCVQKTPGLLNACVTRIPLIIKHPDKRFAAKRIDGLVGAVDFMPTFLALLGIDDYKNMDGGNMWKLVTGQVPSLHENVYTVFNKFGAIHNLDWHYFQNVASKSLGKGPCLYNLRTDP</sequence>
<evidence type="ECO:0000256" key="1">
    <source>
        <dbReference type="ARBA" id="ARBA00022723"/>
    </source>
</evidence>
<evidence type="ECO:0000259" key="3">
    <source>
        <dbReference type="Pfam" id="PF00884"/>
    </source>
</evidence>
<dbReference type="EMBL" id="BARW01021230">
    <property type="protein sequence ID" value="GAJ00705.1"/>
    <property type="molecule type" value="Genomic_DNA"/>
</dbReference>
<gene>
    <name evidence="4" type="ORF">S12H4_35710</name>
</gene>
<feature type="non-terminal residue" evidence="4">
    <location>
        <position position="1"/>
    </location>
</feature>
<keyword evidence="2" id="KW-0378">Hydrolase</keyword>
<proteinExistence type="predicted"/>
<dbReference type="GO" id="GO:0008484">
    <property type="term" value="F:sulfuric ester hydrolase activity"/>
    <property type="evidence" value="ECO:0007669"/>
    <property type="project" value="TreeGrafter"/>
</dbReference>
<dbReference type="PANTHER" id="PTHR45953:SF1">
    <property type="entry name" value="IDURONATE 2-SULFATASE"/>
    <property type="match status" value="1"/>
</dbReference>
<protein>
    <recommendedName>
        <fullName evidence="3">Sulfatase N-terminal domain-containing protein</fullName>
    </recommendedName>
</protein>
<comment type="caution">
    <text evidence="4">The sequence shown here is derived from an EMBL/GenBank/DDBJ whole genome shotgun (WGS) entry which is preliminary data.</text>
</comment>
<keyword evidence="1" id="KW-0479">Metal-binding</keyword>
<organism evidence="4">
    <name type="scientific">marine sediment metagenome</name>
    <dbReference type="NCBI Taxonomy" id="412755"/>
    <lineage>
        <taxon>unclassified sequences</taxon>
        <taxon>metagenomes</taxon>
        <taxon>ecological metagenomes</taxon>
    </lineage>
</organism>
<evidence type="ECO:0000256" key="2">
    <source>
        <dbReference type="ARBA" id="ARBA00022801"/>
    </source>
</evidence>
<dbReference type="AlphaFoldDB" id="X1V725"/>
<dbReference type="SUPFAM" id="SSF53649">
    <property type="entry name" value="Alkaline phosphatase-like"/>
    <property type="match status" value="1"/>
</dbReference>
<reference evidence="4" key="1">
    <citation type="journal article" date="2014" name="Front. Microbiol.">
        <title>High frequency of phylogenetically diverse reductive dehalogenase-homologous genes in deep subseafloor sedimentary metagenomes.</title>
        <authorList>
            <person name="Kawai M."/>
            <person name="Futagami T."/>
            <person name="Toyoda A."/>
            <person name="Takaki Y."/>
            <person name="Nishi S."/>
            <person name="Hori S."/>
            <person name="Arai W."/>
            <person name="Tsubouchi T."/>
            <person name="Morono Y."/>
            <person name="Uchiyama I."/>
            <person name="Ito T."/>
            <person name="Fujiyama A."/>
            <person name="Inagaki F."/>
            <person name="Takami H."/>
        </authorList>
    </citation>
    <scope>NUCLEOTIDE SEQUENCE</scope>
    <source>
        <strain evidence="4">Expedition CK06-06</strain>
    </source>
</reference>
<dbReference type="InterPro" id="IPR000917">
    <property type="entry name" value="Sulfatase_N"/>
</dbReference>
<dbReference type="GO" id="GO:0046872">
    <property type="term" value="F:metal ion binding"/>
    <property type="evidence" value="ECO:0007669"/>
    <property type="project" value="UniProtKB-KW"/>
</dbReference>
<accession>X1V725</accession>
<evidence type="ECO:0000313" key="4">
    <source>
        <dbReference type="EMBL" id="GAJ00705.1"/>
    </source>
</evidence>
<dbReference type="Gene3D" id="3.40.720.10">
    <property type="entry name" value="Alkaline Phosphatase, subunit A"/>
    <property type="match status" value="1"/>
</dbReference>
<name>X1V725_9ZZZZ</name>
<dbReference type="Pfam" id="PF00884">
    <property type="entry name" value="Sulfatase"/>
    <property type="match status" value="1"/>
</dbReference>
<feature type="non-terminal residue" evidence="4">
    <location>
        <position position="270"/>
    </location>
</feature>